<dbReference type="PROSITE" id="PS50893">
    <property type="entry name" value="ABC_TRANSPORTER_2"/>
    <property type="match status" value="1"/>
</dbReference>
<keyword evidence="9" id="KW-0029">Amino-acid transport</keyword>
<dbReference type="STRING" id="44742.AXF13_13375"/>
<keyword evidence="6" id="KW-0547">Nucleotide-binding</keyword>
<evidence type="ECO:0000256" key="4">
    <source>
        <dbReference type="ARBA" id="ARBA00022448"/>
    </source>
</evidence>
<dbReference type="GO" id="GO:0005524">
    <property type="term" value="F:ATP binding"/>
    <property type="evidence" value="ECO:0007669"/>
    <property type="project" value="UniProtKB-KW"/>
</dbReference>
<dbReference type="FunFam" id="3.40.50.300:FF:000056">
    <property type="entry name" value="Cell division ATP-binding protein FtsE"/>
    <property type="match status" value="1"/>
</dbReference>
<keyword evidence="5" id="KW-1003">Cell membrane</keyword>
<dbReference type="GO" id="GO:0005886">
    <property type="term" value="C:plasma membrane"/>
    <property type="evidence" value="ECO:0007669"/>
    <property type="project" value="UniProtKB-ARBA"/>
</dbReference>
<comment type="similarity">
    <text evidence="2">Belongs to the ABC transporter superfamily.</text>
</comment>
<dbReference type="PANTHER" id="PTHR43166:SF30">
    <property type="entry name" value="METHIONINE IMPORT ATP-BINDING PROTEIN METN"/>
    <property type="match status" value="1"/>
</dbReference>
<accession>A0A0X8JLW4</accession>
<comment type="function">
    <text evidence="1">Part of the ABC transporter FtsEX involved in cellular division. Important for assembly or stability of the septal ring.</text>
</comment>
<dbReference type="Gene3D" id="3.30.70.260">
    <property type="match status" value="1"/>
</dbReference>
<keyword evidence="10" id="KW-0472">Membrane</keyword>
<dbReference type="InterPro" id="IPR041701">
    <property type="entry name" value="MetN_ABC"/>
</dbReference>
<dbReference type="AlphaFoldDB" id="A0A0X8JLW4"/>
<dbReference type="InterPro" id="IPR003593">
    <property type="entry name" value="AAA+_ATPase"/>
</dbReference>
<dbReference type="InterPro" id="IPR018449">
    <property type="entry name" value="NIL_domain"/>
</dbReference>
<dbReference type="Proteomes" id="UP000069241">
    <property type="component" value="Chromosome"/>
</dbReference>
<organism evidence="12 13">
    <name type="scientific">Desulfovibrio fairfieldensis</name>
    <dbReference type="NCBI Taxonomy" id="44742"/>
    <lineage>
        <taxon>Bacteria</taxon>
        <taxon>Pseudomonadati</taxon>
        <taxon>Thermodesulfobacteriota</taxon>
        <taxon>Desulfovibrionia</taxon>
        <taxon>Desulfovibrionales</taxon>
        <taxon>Desulfovibrionaceae</taxon>
        <taxon>Desulfovibrio</taxon>
    </lineage>
</organism>
<dbReference type="InterPro" id="IPR045865">
    <property type="entry name" value="ACT-like_dom_sf"/>
</dbReference>
<dbReference type="Gene3D" id="3.40.50.300">
    <property type="entry name" value="P-loop containing nucleotide triphosphate hydrolases"/>
    <property type="match status" value="1"/>
</dbReference>
<dbReference type="SMART" id="SM00930">
    <property type="entry name" value="NIL"/>
    <property type="match status" value="1"/>
</dbReference>
<dbReference type="SMART" id="SM00382">
    <property type="entry name" value="AAA"/>
    <property type="match status" value="1"/>
</dbReference>
<evidence type="ECO:0000256" key="10">
    <source>
        <dbReference type="ARBA" id="ARBA00023136"/>
    </source>
</evidence>
<reference evidence="13" key="1">
    <citation type="submission" date="2016-02" db="EMBL/GenBank/DDBJ databases">
        <authorList>
            <person name="Holder M.E."/>
            <person name="Ajami N.J."/>
            <person name="Petrosino J.F."/>
        </authorList>
    </citation>
    <scope>NUCLEOTIDE SEQUENCE [LARGE SCALE GENOMIC DNA]</scope>
    <source>
        <strain evidence="13">CCUG 45958</strain>
    </source>
</reference>
<dbReference type="KEGG" id="dfi:AXF13_13375"/>
<feature type="domain" description="ABC transporter" evidence="11">
    <location>
        <begin position="7"/>
        <end position="246"/>
    </location>
</feature>
<keyword evidence="4" id="KW-0813">Transport</keyword>
<dbReference type="CDD" id="cd03258">
    <property type="entry name" value="ABC_MetN_methionine_transporter"/>
    <property type="match status" value="1"/>
</dbReference>
<dbReference type="RefSeq" id="WP_062253978.1">
    <property type="nucleotide sequence ID" value="NZ_CP014229.1"/>
</dbReference>
<protein>
    <recommendedName>
        <fullName evidence="3">Cell division ATP-binding protein FtsE</fullName>
    </recommendedName>
</protein>
<dbReference type="EMBL" id="CP014229">
    <property type="protein sequence ID" value="AMD91032.1"/>
    <property type="molecule type" value="Genomic_DNA"/>
</dbReference>
<evidence type="ECO:0000256" key="7">
    <source>
        <dbReference type="ARBA" id="ARBA00022840"/>
    </source>
</evidence>
<evidence type="ECO:0000256" key="8">
    <source>
        <dbReference type="ARBA" id="ARBA00022967"/>
    </source>
</evidence>
<evidence type="ECO:0000256" key="2">
    <source>
        <dbReference type="ARBA" id="ARBA00005417"/>
    </source>
</evidence>
<evidence type="ECO:0000256" key="3">
    <source>
        <dbReference type="ARBA" id="ARBA00020019"/>
    </source>
</evidence>
<evidence type="ECO:0000313" key="12">
    <source>
        <dbReference type="EMBL" id="AMD91032.1"/>
    </source>
</evidence>
<sequence>MADGPIISIEHLEKRFSGKNADVFALRGIDLAIGRGDIFGIIGKSGAGKSTLVRCINMLERPTAGSVFFEGRDLCRLPEAALRKARRSMGMIFQQFNLLMQRTALQNVCFPLELTGAPRDETRKRAEELLDMVGLANRMDSYPSQLSGGQKQRVAIARALATKPRVLLCDEATSALDPATTDSILALIKDINVQLGITAVVITHEMSVIEKICSHVAIISKGVIVEQGLVEDVFFHPRTEAARRLVLPEALRKLPQPNLYRLIFNGRSSFEPVIANMVLECGCPVNIMYADTRDINGVAFGQMVLQLPEREESRARIMAFAEAHSIMLEEMKHV</sequence>
<evidence type="ECO:0000256" key="1">
    <source>
        <dbReference type="ARBA" id="ARBA00002579"/>
    </source>
</evidence>
<evidence type="ECO:0000256" key="9">
    <source>
        <dbReference type="ARBA" id="ARBA00022970"/>
    </source>
</evidence>
<dbReference type="PROSITE" id="PS00211">
    <property type="entry name" value="ABC_TRANSPORTER_1"/>
    <property type="match status" value="1"/>
</dbReference>
<evidence type="ECO:0000313" key="13">
    <source>
        <dbReference type="Proteomes" id="UP000069241"/>
    </source>
</evidence>
<dbReference type="GO" id="GO:0006865">
    <property type="term" value="P:amino acid transport"/>
    <property type="evidence" value="ECO:0007669"/>
    <property type="project" value="UniProtKB-KW"/>
</dbReference>
<dbReference type="InterPro" id="IPR003439">
    <property type="entry name" value="ABC_transporter-like_ATP-bd"/>
</dbReference>
<evidence type="ECO:0000259" key="11">
    <source>
        <dbReference type="PROSITE" id="PS50893"/>
    </source>
</evidence>
<keyword evidence="7" id="KW-0067">ATP-binding</keyword>
<gene>
    <name evidence="12" type="ORF">AXF13_13375</name>
</gene>
<keyword evidence="13" id="KW-1185">Reference proteome</keyword>
<dbReference type="Pfam" id="PF09383">
    <property type="entry name" value="NIL"/>
    <property type="match status" value="1"/>
</dbReference>
<proteinExistence type="inferred from homology"/>
<dbReference type="SUPFAM" id="SSF52540">
    <property type="entry name" value="P-loop containing nucleoside triphosphate hydrolases"/>
    <property type="match status" value="1"/>
</dbReference>
<evidence type="ECO:0000256" key="6">
    <source>
        <dbReference type="ARBA" id="ARBA00022741"/>
    </source>
</evidence>
<name>A0A0X8JLW4_9BACT</name>
<dbReference type="InterPro" id="IPR017871">
    <property type="entry name" value="ABC_transporter-like_CS"/>
</dbReference>
<dbReference type="GO" id="GO:0016887">
    <property type="term" value="F:ATP hydrolysis activity"/>
    <property type="evidence" value="ECO:0007669"/>
    <property type="project" value="InterPro"/>
</dbReference>
<keyword evidence="8" id="KW-1278">Translocase</keyword>
<evidence type="ECO:0000256" key="5">
    <source>
        <dbReference type="ARBA" id="ARBA00022475"/>
    </source>
</evidence>
<dbReference type="PANTHER" id="PTHR43166">
    <property type="entry name" value="AMINO ACID IMPORT ATP-BINDING PROTEIN"/>
    <property type="match status" value="1"/>
</dbReference>
<dbReference type="Pfam" id="PF00005">
    <property type="entry name" value="ABC_tran"/>
    <property type="match status" value="1"/>
</dbReference>
<dbReference type="InterPro" id="IPR027417">
    <property type="entry name" value="P-loop_NTPase"/>
</dbReference>
<dbReference type="SUPFAM" id="SSF55021">
    <property type="entry name" value="ACT-like"/>
    <property type="match status" value="1"/>
</dbReference>
<dbReference type="InterPro" id="IPR050086">
    <property type="entry name" value="MetN_ABC_transporter-like"/>
</dbReference>